<keyword evidence="3" id="KW-1185">Reference proteome</keyword>
<proteinExistence type="predicted"/>
<comment type="caution">
    <text evidence="2">The sequence shown here is derived from an EMBL/GenBank/DDBJ whole genome shotgun (WGS) entry which is preliminary data.</text>
</comment>
<reference evidence="2 3" key="1">
    <citation type="journal article" date="2025" name="Microbiol. Resour. Announc.">
        <title>Draft genome sequences for Neonectria magnoliae and Neonectria punicea, canker pathogens of Liriodendron tulipifera and Acer saccharum in West Virginia.</title>
        <authorList>
            <person name="Petronek H.M."/>
            <person name="Kasson M.T."/>
            <person name="Metheny A.M."/>
            <person name="Stauder C.M."/>
            <person name="Lovett B."/>
            <person name="Lynch S.C."/>
            <person name="Garnas J.R."/>
            <person name="Kasson L.R."/>
            <person name="Stajich J.E."/>
        </authorList>
    </citation>
    <scope>NUCLEOTIDE SEQUENCE [LARGE SCALE GENOMIC DNA]</scope>
    <source>
        <strain evidence="2 3">NRRL 64653</strain>
    </source>
</reference>
<feature type="domain" description="PLL-like beta propeller" evidence="1">
    <location>
        <begin position="17"/>
        <end position="162"/>
    </location>
</feature>
<organism evidence="2 3">
    <name type="scientific">Neonectria punicea</name>
    <dbReference type="NCBI Taxonomy" id="979145"/>
    <lineage>
        <taxon>Eukaryota</taxon>
        <taxon>Fungi</taxon>
        <taxon>Dikarya</taxon>
        <taxon>Ascomycota</taxon>
        <taxon>Pezizomycotina</taxon>
        <taxon>Sordariomycetes</taxon>
        <taxon>Hypocreomycetidae</taxon>
        <taxon>Hypocreales</taxon>
        <taxon>Nectriaceae</taxon>
        <taxon>Neonectria</taxon>
    </lineage>
</organism>
<evidence type="ECO:0000313" key="3">
    <source>
        <dbReference type="Proteomes" id="UP001498476"/>
    </source>
</evidence>
<sequence length="371" mass="41126">MLFLPLLSLGKRSTTFLFARGTDQAISYRQADAAGWTTEWTSLGGVFLSPPSSLSIRDGRIDVFAVDKTQALQVKTFQDGKWDSKWKNLYGACSSQPTSVSFGIDKLSLLCVDADHRPQLQYYKGGWRENFREWSDLGAWLSSTPALASGASGYVDVVAYGVASRQDEKTQQGSDLSMIYKRYNTTTWLDWEGGWGSFTGDPAMVAVDETQLEYFGIDKNGTMWHNTRLLVEEATTRARRSTGMSNLPSEYTDPESLGGNFTSTPFAFATGSSRIDVLAVGDDGRLKHQARIEKDWANDWEDLGGYLSSAPLALSFGNSSNVTVFGTEPNGTDHYLDNCMKETMNERTQTTLDRQNLLVQITTLMNSQAEK</sequence>
<dbReference type="SUPFAM" id="SSF89372">
    <property type="entry name" value="Fucose-specific lectin"/>
    <property type="match status" value="2"/>
</dbReference>
<accession>A0ABR1H6Y2</accession>
<dbReference type="Pfam" id="PF26607">
    <property type="entry name" value="DUF8189"/>
    <property type="match status" value="1"/>
</dbReference>
<name>A0ABR1H6Y2_9HYPO</name>
<dbReference type="EMBL" id="JAZAVJ010000065">
    <property type="protein sequence ID" value="KAK7416707.1"/>
    <property type="molecule type" value="Genomic_DNA"/>
</dbReference>
<dbReference type="Proteomes" id="UP001498476">
    <property type="component" value="Unassembled WGS sequence"/>
</dbReference>
<dbReference type="InterPro" id="IPR058502">
    <property type="entry name" value="PLL-like_beta-prop"/>
</dbReference>
<protein>
    <recommendedName>
        <fullName evidence="1">PLL-like beta propeller domain-containing protein</fullName>
    </recommendedName>
</protein>
<evidence type="ECO:0000313" key="2">
    <source>
        <dbReference type="EMBL" id="KAK7416707.1"/>
    </source>
</evidence>
<gene>
    <name evidence="2" type="ORF">QQX98_005033</name>
</gene>
<dbReference type="Gene3D" id="2.120.10.70">
    <property type="entry name" value="Fucose-specific lectin"/>
    <property type="match status" value="2"/>
</dbReference>
<evidence type="ECO:0000259" key="1">
    <source>
        <dbReference type="Pfam" id="PF26607"/>
    </source>
</evidence>